<evidence type="ECO:0000313" key="2">
    <source>
        <dbReference type="Proteomes" id="UP000516280"/>
    </source>
</evidence>
<gene>
    <name evidence="1" type="ORF">BHS01_02290</name>
</gene>
<reference evidence="1 2" key="1">
    <citation type="submission" date="2016-09" db="EMBL/GenBank/DDBJ databases">
        <title>Lactic acid bacteria from MAP meat Genome sequencing and assembly.</title>
        <authorList>
            <person name="Behr J."/>
            <person name="Hilgarth M."/>
            <person name="Vogel R.F."/>
        </authorList>
    </citation>
    <scope>NUCLEOTIDE SEQUENCE [LARGE SCALE GENOMIC DNA]</scope>
    <source>
        <strain evidence="1 2">TMW21615</strain>
    </source>
</reference>
<dbReference type="RefSeq" id="WP_109835050.1">
    <property type="nucleotide sequence ID" value="NZ_CP017195.1"/>
</dbReference>
<dbReference type="Gene3D" id="3.10.20.90">
    <property type="entry name" value="Phosphatidylinositol 3-kinase Catalytic Subunit, Chain A, domain 1"/>
    <property type="match status" value="1"/>
</dbReference>
<name>A0A7L4WDW0_9LACT</name>
<sequence length="84" mass="9543">MIELTLLYKQQTLDIFVPRKLSFNRLSCLLKEPFAENGELLPDNYLLKFVDKTVIMAESDCLGDFGVSNGDRLEIFVGEVSEVI</sequence>
<dbReference type="EMBL" id="CP017195">
    <property type="protein sequence ID" value="QDJ27465.1"/>
    <property type="molecule type" value="Genomic_DNA"/>
</dbReference>
<accession>A0A7L4WDW0</accession>
<proteinExistence type="predicted"/>
<evidence type="ECO:0008006" key="3">
    <source>
        <dbReference type="Google" id="ProtNLM"/>
    </source>
</evidence>
<dbReference type="KEGG" id="lpaa:BHS01_02290"/>
<protein>
    <recommendedName>
        <fullName evidence="3">Type VII secretion protein, YukD family</fullName>
    </recommendedName>
</protein>
<dbReference type="Proteomes" id="UP000516280">
    <property type="component" value="Chromosome"/>
</dbReference>
<dbReference type="AlphaFoldDB" id="A0A7L4WDW0"/>
<organism evidence="1 2">
    <name type="scientific">Pseudolactococcus paracarnosus</name>
    <dbReference type="NCBI Taxonomy" id="2749962"/>
    <lineage>
        <taxon>Bacteria</taxon>
        <taxon>Bacillati</taxon>
        <taxon>Bacillota</taxon>
        <taxon>Bacilli</taxon>
        <taxon>Lactobacillales</taxon>
        <taxon>Streptococcaceae</taxon>
        <taxon>Pseudolactococcus</taxon>
    </lineage>
</organism>
<evidence type="ECO:0000313" key="1">
    <source>
        <dbReference type="EMBL" id="QDJ27465.1"/>
    </source>
</evidence>